<evidence type="ECO:0000313" key="1">
    <source>
        <dbReference type="EMBL" id="OCA14020.1"/>
    </source>
</evidence>
<dbReference type="EMBL" id="KV462783">
    <property type="protein sequence ID" value="OCA14020.1"/>
    <property type="molecule type" value="Genomic_DNA"/>
</dbReference>
<reference evidence="1" key="2">
    <citation type="journal article" date="2010" name="Science">
        <title>The genome of the Western clawed frog Xenopus tropicalis.</title>
        <authorList>
            <person name="Hellsten U."/>
            <person name="Harland R.M."/>
            <person name="Gilchrist M.J."/>
            <person name="Hendrix D."/>
            <person name="Jurka J."/>
            <person name="Kapitonov V."/>
            <person name="Ovcharenko I."/>
            <person name="Putnam N.H."/>
            <person name="Shu S."/>
            <person name="Taher L."/>
            <person name="Blitz I.L."/>
            <person name="Blumberg B."/>
            <person name="Dichmann D.S."/>
            <person name="Dubchak I."/>
            <person name="Amaya E."/>
            <person name="Detter J.C."/>
            <person name="Fletcher R."/>
            <person name="Gerhard D.S."/>
            <person name="Goodstein D."/>
            <person name="Graves T."/>
            <person name="Grigoriev I.V."/>
            <person name="Grimwood J."/>
            <person name="Kawashima T."/>
            <person name="Lindquist E."/>
            <person name="Lucas S.M."/>
            <person name="Mead P.E."/>
            <person name="Mitros T."/>
            <person name="Ogino H."/>
            <person name="Ohta Y."/>
            <person name="Poliakov A.V."/>
            <person name="Pollet N."/>
            <person name="Robert J."/>
            <person name="Salamov A."/>
            <person name="Sater A.K."/>
            <person name="Schmutz J."/>
            <person name="Terry A."/>
            <person name="Vize P.D."/>
            <person name="Warren W.C."/>
            <person name="Wells D."/>
            <person name="Wills A."/>
            <person name="Wilson R.K."/>
            <person name="Zimmerman L.B."/>
            <person name="Zorn A.M."/>
            <person name="Grainger R."/>
            <person name="Grammer T."/>
            <person name="Khokha M.K."/>
            <person name="Richardson P.M."/>
            <person name="Rokhsar D.S."/>
        </authorList>
    </citation>
    <scope>NUCLEOTIDE SEQUENCE [LARGE SCALE GENOMIC DNA]</scope>
    <source>
        <strain evidence="1">Nigerian</strain>
    </source>
</reference>
<reference evidence="1" key="1">
    <citation type="submission" date="2009-11" db="EMBL/GenBank/DDBJ databases">
        <authorList>
            <consortium name="US DOE Joint Genome Institute (JGI-PGF)"/>
            <person name="Ottilar R."/>
            <person name="Schmutz J."/>
            <person name="Salamov A."/>
            <person name="Cheng J.F."/>
            <person name="Lucas S."/>
            <person name="Pitluck S."/>
            <person name="Gundlach H."/>
            <person name="Guo Y."/>
            <person name="Haberer G."/>
            <person name="Nasrallah J."/>
            <person name="Mayer K.F.X."/>
            <person name="van de Peer Y."/>
            <person name="Weigel D."/>
            <person name="Grigoriev I.V."/>
        </authorList>
    </citation>
    <scope>NUCLEOTIDE SEQUENCE</scope>
    <source>
        <strain evidence="1">Nigerian</strain>
    </source>
</reference>
<sequence length="168" mass="18479">MFVGCPPMLTPFPFPFSHPRARQSRRVPEAARVCVLPTHHCGTSHGGAKISAARGAPCRRRGSDVWPRRWIPAGGEFILAGRGAPVPAHVVPLGSTLGLMAPGGPLAASAHACTCVFLFMDFPAPLVDIHYINIYFFIKDLKIRKNEKNNQKALYPGMERREPRQFVP</sequence>
<dbReference type="AlphaFoldDB" id="A0A1B8XTN3"/>
<gene>
    <name evidence="1" type="ORF">XENTR_v90028233mg</name>
</gene>
<reference evidence="1" key="3">
    <citation type="submission" date="2016-05" db="EMBL/GenBank/DDBJ databases">
        <title>WGS assembly of Xenopus tropicalis.</title>
        <authorList>
            <person name="Sessions A."/>
            <person name="Jenkins J."/>
            <person name="Mitros T."/>
            <person name="Lyons J.T."/>
            <person name="Dichmann D.S."/>
            <person name="Robert J."/>
            <person name="Harland R.M."/>
            <person name="Rokhsar D.S."/>
        </authorList>
    </citation>
    <scope>NUCLEOTIDE SEQUENCE</scope>
    <source>
        <strain evidence="1">Nigerian</strain>
    </source>
</reference>
<proteinExistence type="predicted"/>
<accession>A0A1B8XTN3</accession>
<organism evidence="1">
    <name type="scientific">Xenopus tropicalis</name>
    <name type="common">Western clawed frog</name>
    <name type="synonym">Silurana tropicalis</name>
    <dbReference type="NCBI Taxonomy" id="8364"/>
    <lineage>
        <taxon>Eukaryota</taxon>
        <taxon>Metazoa</taxon>
        <taxon>Chordata</taxon>
        <taxon>Craniata</taxon>
        <taxon>Vertebrata</taxon>
        <taxon>Euteleostomi</taxon>
        <taxon>Amphibia</taxon>
        <taxon>Batrachia</taxon>
        <taxon>Anura</taxon>
        <taxon>Pipoidea</taxon>
        <taxon>Pipidae</taxon>
        <taxon>Xenopodinae</taxon>
        <taxon>Xenopus</taxon>
        <taxon>Silurana</taxon>
    </lineage>
</organism>
<protein>
    <submittedName>
        <fullName evidence="1">Uncharacterized protein</fullName>
    </submittedName>
</protein>
<name>A0A1B8XTN3_XENTR</name>